<protein>
    <submittedName>
        <fullName evidence="1">Uncharacterized protein</fullName>
    </submittedName>
</protein>
<reference evidence="1 2" key="1">
    <citation type="journal article" date="2023" name="Sci. Data">
        <title>Genome assembly of the Korean intertidal mud-creeper Batillaria attramentaria.</title>
        <authorList>
            <person name="Patra A.K."/>
            <person name="Ho P.T."/>
            <person name="Jun S."/>
            <person name="Lee S.J."/>
            <person name="Kim Y."/>
            <person name="Won Y.J."/>
        </authorList>
    </citation>
    <scope>NUCLEOTIDE SEQUENCE [LARGE SCALE GENOMIC DNA]</scope>
    <source>
        <strain evidence="1">Wonlab-2016</strain>
    </source>
</reference>
<organism evidence="1 2">
    <name type="scientific">Batillaria attramentaria</name>
    <dbReference type="NCBI Taxonomy" id="370345"/>
    <lineage>
        <taxon>Eukaryota</taxon>
        <taxon>Metazoa</taxon>
        <taxon>Spiralia</taxon>
        <taxon>Lophotrochozoa</taxon>
        <taxon>Mollusca</taxon>
        <taxon>Gastropoda</taxon>
        <taxon>Caenogastropoda</taxon>
        <taxon>Sorbeoconcha</taxon>
        <taxon>Cerithioidea</taxon>
        <taxon>Batillariidae</taxon>
        <taxon>Batillaria</taxon>
    </lineage>
</organism>
<evidence type="ECO:0000313" key="2">
    <source>
        <dbReference type="Proteomes" id="UP001519460"/>
    </source>
</evidence>
<gene>
    <name evidence="1" type="ORF">BaRGS_00006986</name>
</gene>
<dbReference type="EMBL" id="JACVVK020000029">
    <property type="protein sequence ID" value="KAK7501900.1"/>
    <property type="molecule type" value="Genomic_DNA"/>
</dbReference>
<accession>A0ABD0LRK4</accession>
<dbReference type="AlphaFoldDB" id="A0ABD0LRK4"/>
<dbReference type="Proteomes" id="UP001519460">
    <property type="component" value="Unassembled WGS sequence"/>
</dbReference>
<evidence type="ECO:0000313" key="1">
    <source>
        <dbReference type="EMBL" id="KAK7501900.1"/>
    </source>
</evidence>
<comment type="caution">
    <text evidence="1">The sequence shown here is derived from an EMBL/GenBank/DDBJ whole genome shotgun (WGS) entry which is preliminary data.</text>
</comment>
<keyword evidence="2" id="KW-1185">Reference proteome</keyword>
<proteinExistence type="predicted"/>
<name>A0ABD0LRK4_9CAEN</name>
<sequence length="110" mass="12426">MNNFVSSVLVTEVRTHLQTLSHYDWRSRTDQMDTCCALPEGGREKRTAREGACMSRAGHNKVTFRASVQPGGQDGGVEDEGSVISRLGTGQRDRQWTITCRSWTMTNWFE</sequence>